<evidence type="ECO:0000313" key="3">
    <source>
        <dbReference type="Proteomes" id="UP001175226"/>
    </source>
</evidence>
<reference evidence="2" key="1">
    <citation type="submission" date="2023-06" db="EMBL/GenBank/DDBJ databases">
        <authorList>
            <consortium name="Lawrence Berkeley National Laboratory"/>
            <person name="Ahrendt S."/>
            <person name="Sahu N."/>
            <person name="Indic B."/>
            <person name="Wong-Bajracharya J."/>
            <person name="Merenyi Z."/>
            <person name="Ke H.-M."/>
            <person name="Monk M."/>
            <person name="Kocsube S."/>
            <person name="Drula E."/>
            <person name="Lipzen A."/>
            <person name="Balint B."/>
            <person name="Henrissat B."/>
            <person name="Andreopoulos B."/>
            <person name="Martin F.M."/>
            <person name="Harder C.B."/>
            <person name="Rigling D."/>
            <person name="Ford K.L."/>
            <person name="Foster G.D."/>
            <person name="Pangilinan J."/>
            <person name="Papanicolaou A."/>
            <person name="Barry K."/>
            <person name="LaButti K."/>
            <person name="Viragh M."/>
            <person name="Koriabine M."/>
            <person name="Yan M."/>
            <person name="Riley R."/>
            <person name="Champramary S."/>
            <person name="Plett K.L."/>
            <person name="Tsai I.J."/>
            <person name="Slot J."/>
            <person name="Sipos G."/>
            <person name="Plett J."/>
            <person name="Nagy L.G."/>
            <person name="Grigoriev I.V."/>
        </authorList>
    </citation>
    <scope>NUCLEOTIDE SEQUENCE</scope>
    <source>
        <strain evidence="2">FPL87.14</strain>
    </source>
</reference>
<feature type="compositionally biased region" description="Basic and acidic residues" evidence="1">
    <location>
        <begin position="661"/>
        <end position="670"/>
    </location>
</feature>
<protein>
    <submittedName>
        <fullName evidence="2">Uncharacterized protein</fullName>
    </submittedName>
</protein>
<name>A0AA39MF37_9AGAR</name>
<gene>
    <name evidence="2" type="ORF">EV421DRAFT_1743373</name>
</gene>
<comment type="caution">
    <text evidence="2">The sequence shown here is derived from an EMBL/GenBank/DDBJ whole genome shotgun (WGS) entry which is preliminary data.</text>
</comment>
<evidence type="ECO:0000313" key="2">
    <source>
        <dbReference type="EMBL" id="KAK0431165.1"/>
    </source>
</evidence>
<accession>A0AA39MF37</accession>
<organism evidence="2 3">
    <name type="scientific">Armillaria borealis</name>
    <dbReference type="NCBI Taxonomy" id="47425"/>
    <lineage>
        <taxon>Eukaryota</taxon>
        <taxon>Fungi</taxon>
        <taxon>Dikarya</taxon>
        <taxon>Basidiomycota</taxon>
        <taxon>Agaricomycotina</taxon>
        <taxon>Agaricomycetes</taxon>
        <taxon>Agaricomycetidae</taxon>
        <taxon>Agaricales</taxon>
        <taxon>Marasmiineae</taxon>
        <taxon>Physalacriaceae</taxon>
        <taxon>Armillaria</taxon>
    </lineage>
</organism>
<feature type="compositionally biased region" description="Basic and acidic residues" evidence="1">
    <location>
        <begin position="633"/>
        <end position="651"/>
    </location>
</feature>
<dbReference type="Proteomes" id="UP001175226">
    <property type="component" value="Unassembled WGS sequence"/>
</dbReference>
<proteinExistence type="predicted"/>
<sequence length="670" mass="74653">MTSPLEPPYDVSLISSDSSIDDSTDLSSSSTAFPLPMGIGLGILGLTRKEGGDPFDGLGPVHINRSSRDPSSDGEIPHTILHEAALMFLQPSVCFEIDDSGDSELEKTKPVDMPSPPCRSLMRNLSASTVSSSLNRASKTSGSSKSTLINEFHSKKRTGRRLERGALTIKGISYVVTVSYRIRDMPQTSTWAFKKSRLKDNFAPFGPRIWYIHAPHWFPSMEETRMSKTNLLSNIMWKLYCLGQQLVLRAGTLNAKYTLEGGYTNMNLQAGLTQVLSTRNISSHFTSTTPSPVLPMLRTLAKVLDIFTNEKWDSSQRGQDERWESGRKKQYQGDELQFGFEDQRPRCASCYAIRTMSVRAVESRAHALIDGHFFLTLQQHGPVWLWGISLIARFLQLDCHVDWPLVIELDVVLGEEGNVQSLKAMDLMSRSHQSTFTGNISFTPIHATPTIPFNIVIADYAQGMFVGIQGGLPVRVDGVRRGSVDWQGWDGWALLLSAWMGGFHDSDAGWCIHGGGLWMSDGTSCRWAEMLRIHGCFEFRPVLACRLVSFTGVDLMTGIRPGAKYGDLKVGRADDHCGLSTQLARPQVHSATGGDSPPWPTSRHRMIARVPSQIQAVVLDSRKQRFAKVMDCRHYSPDTPTEGRWDREGRTTRGPQNVRGSFDERRGVRR</sequence>
<feature type="region of interest" description="Disordered" evidence="1">
    <location>
        <begin position="1"/>
        <end position="29"/>
    </location>
</feature>
<dbReference type="AlphaFoldDB" id="A0AA39MF37"/>
<feature type="region of interest" description="Disordered" evidence="1">
    <location>
        <begin position="633"/>
        <end position="670"/>
    </location>
</feature>
<keyword evidence="3" id="KW-1185">Reference proteome</keyword>
<evidence type="ECO:0000256" key="1">
    <source>
        <dbReference type="SAM" id="MobiDB-lite"/>
    </source>
</evidence>
<dbReference type="EMBL" id="JAUEPT010000121">
    <property type="protein sequence ID" value="KAK0431165.1"/>
    <property type="molecule type" value="Genomic_DNA"/>
</dbReference>